<evidence type="ECO:0000313" key="2">
    <source>
        <dbReference type="EMBL" id="MFN0298503.1"/>
    </source>
</evidence>
<keyword evidence="3" id="KW-1185">Reference proteome</keyword>
<organism evidence="2 3">
    <name type="scientific">Acinetobacter albensis</name>
    <dbReference type="NCBI Taxonomy" id="1673609"/>
    <lineage>
        <taxon>Bacteria</taxon>
        <taxon>Pseudomonadati</taxon>
        <taxon>Pseudomonadota</taxon>
        <taxon>Gammaproteobacteria</taxon>
        <taxon>Moraxellales</taxon>
        <taxon>Moraxellaceae</taxon>
        <taxon>Acinetobacter</taxon>
    </lineage>
</organism>
<proteinExistence type="predicted"/>
<dbReference type="RefSeq" id="WP_409140784.1">
    <property type="nucleotide sequence ID" value="NZ_JBJXCW010000017.1"/>
</dbReference>
<protein>
    <submittedName>
        <fullName evidence="2">MAE_28990/MAE_18760 family HEPN-like nuclease</fullName>
    </submittedName>
</protein>
<evidence type="ECO:0000313" key="3">
    <source>
        <dbReference type="Proteomes" id="UP001632339"/>
    </source>
</evidence>
<reference evidence="2 3" key="1">
    <citation type="submission" date="2024-12" db="EMBL/GenBank/DDBJ databases">
        <title>C001-4G Acinetobacter sp. assembled genome.</title>
        <authorList>
            <person name="D'Arcy K."/>
            <person name="Kingdon A.D.H."/>
            <person name="Breen A."/>
            <person name="Mckeown C."/>
            <person name="Allman E."/>
            <person name="Sharma P."/>
            <person name="Mcleman A."/>
            <person name="Roberts A.P."/>
        </authorList>
    </citation>
    <scope>NUCLEOTIDE SEQUENCE [LARGE SCALE GENOMIC DNA]</scope>
    <source>
        <strain evidence="2 3">C1-4G</strain>
    </source>
</reference>
<gene>
    <name evidence="2" type="ORF">ACKVE0_13380</name>
</gene>
<dbReference type="InterPro" id="IPR041519">
    <property type="entry name" value="HEPN_RiboL-PSP"/>
</dbReference>
<feature type="domain" description="RiboL-PSP-HEPN" evidence="1">
    <location>
        <begin position="12"/>
        <end position="233"/>
    </location>
</feature>
<evidence type="ECO:0000259" key="1">
    <source>
        <dbReference type="Pfam" id="PF18735"/>
    </source>
</evidence>
<dbReference type="Proteomes" id="UP001632339">
    <property type="component" value="Unassembled WGS sequence"/>
</dbReference>
<accession>A0ABW9JVH9</accession>
<dbReference type="Pfam" id="PF18735">
    <property type="entry name" value="HEPN_RiboL-PSP"/>
    <property type="match status" value="1"/>
</dbReference>
<dbReference type="EMBL" id="JBJXCW010000017">
    <property type="protein sequence ID" value="MFN0298503.1"/>
    <property type="molecule type" value="Genomic_DNA"/>
</dbReference>
<sequence>MNQTFINFLLNELDSRWNEISILLKTAKDYEKTNQVLHDAICRSVSVLMVAHFEGFYKDLIKNIIEDIRANKEFCDLSSSIQRNYCNVFIDPKSSSNAQNRITELLIEKFKEVNVSISYEPFLFNRNENPKPQIIETLFENIGIKKIFEILESSEYENIFQEENSSIEERVTKFTEILDTYSFSFPYTYENFYFNMKPTSNKNGKKRTFWEEFLDEINRRRHGIAHGSDLGNVHSVESLILTMNKIKCLELALIHVVIEFFGIASCIENTE</sequence>
<name>A0ABW9JVH9_9GAMM</name>
<comment type="caution">
    <text evidence="2">The sequence shown here is derived from an EMBL/GenBank/DDBJ whole genome shotgun (WGS) entry which is preliminary data.</text>
</comment>